<name>A0A4U0Q053_9NEIS</name>
<gene>
    <name evidence="3" type="ORF">FAZ21_08245</name>
</gene>
<feature type="signal peptide" evidence="1">
    <location>
        <begin position="1"/>
        <end position="28"/>
    </location>
</feature>
<dbReference type="InterPro" id="IPR013830">
    <property type="entry name" value="SGNH_hydro"/>
</dbReference>
<dbReference type="Proteomes" id="UP000310016">
    <property type="component" value="Unassembled WGS sequence"/>
</dbReference>
<dbReference type="EMBL" id="SUMF01000006">
    <property type="protein sequence ID" value="TJZ74265.1"/>
    <property type="molecule type" value="Genomic_DNA"/>
</dbReference>
<comment type="caution">
    <text evidence="3">The sequence shown here is derived from an EMBL/GenBank/DDBJ whole genome shotgun (WGS) entry which is preliminary data.</text>
</comment>
<dbReference type="SUPFAM" id="SSF52266">
    <property type="entry name" value="SGNH hydrolase"/>
    <property type="match status" value="1"/>
</dbReference>
<evidence type="ECO:0000256" key="1">
    <source>
        <dbReference type="SAM" id="SignalP"/>
    </source>
</evidence>
<dbReference type="PANTHER" id="PTHR30383:SF24">
    <property type="entry name" value="THIOESTERASE 1_PROTEASE 1_LYSOPHOSPHOLIPASE L1"/>
    <property type="match status" value="1"/>
</dbReference>
<organism evidence="3 4">
    <name type="scientific">Chitiniphilus eburneus</name>
    <dbReference type="NCBI Taxonomy" id="2571148"/>
    <lineage>
        <taxon>Bacteria</taxon>
        <taxon>Pseudomonadati</taxon>
        <taxon>Pseudomonadota</taxon>
        <taxon>Betaproteobacteria</taxon>
        <taxon>Neisseriales</taxon>
        <taxon>Chitinibacteraceae</taxon>
        <taxon>Chitiniphilus</taxon>
    </lineage>
</organism>
<dbReference type="PANTHER" id="PTHR30383">
    <property type="entry name" value="THIOESTERASE 1/PROTEASE 1/LYSOPHOSPHOLIPASE L1"/>
    <property type="match status" value="1"/>
</dbReference>
<dbReference type="Gene3D" id="3.40.50.1110">
    <property type="entry name" value="SGNH hydrolase"/>
    <property type="match status" value="1"/>
</dbReference>
<dbReference type="RefSeq" id="WP_136772815.1">
    <property type="nucleotide sequence ID" value="NZ_CP156074.1"/>
</dbReference>
<evidence type="ECO:0000313" key="3">
    <source>
        <dbReference type="EMBL" id="TJZ74265.1"/>
    </source>
</evidence>
<evidence type="ECO:0000313" key="4">
    <source>
        <dbReference type="Proteomes" id="UP000310016"/>
    </source>
</evidence>
<dbReference type="OrthoDB" id="9786188at2"/>
<feature type="domain" description="SGNH hydrolase-type esterase" evidence="2">
    <location>
        <begin position="35"/>
        <end position="186"/>
    </location>
</feature>
<sequence length="201" mass="21737">MRRLPAWLPCLLILLCVACSRPTLPRLAPDATVLAFGDSLTYGTGANERQAYPAVLAGLIGRTVINEGAPGETSAQGRERLAEVLDETRPALVILCLGGNDFLQRLPPGETAANLRAMLEELRRRKIAVLLVGVPQPGLRLTTAPLYAELADEFKLPLEDEALGDILSQRTLKSDTVHPNADGYRVLAEAIRDSLERHGAL</sequence>
<dbReference type="CDD" id="cd01822">
    <property type="entry name" value="Lysophospholipase_L1_like"/>
    <property type="match status" value="1"/>
</dbReference>
<dbReference type="Pfam" id="PF13472">
    <property type="entry name" value="Lipase_GDSL_2"/>
    <property type="match status" value="1"/>
</dbReference>
<dbReference type="InterPro" id="IPR036514">
    <property type="entry name" value="SGNH_hydro_sf"/>
</dbReference>
<protein>
    <submittedName>
        <fullName evidence="3">Arylesterase</fullName>
    </submittedName>
</protein>
<accession>A0A4U0Q053</accession>
<dbReference type="GO" id="GO:0004622">
    <property type="term" value="F:phosphatidylcholine lysophospholipase activity"/>
    <property type="evidence" value="ECO:0007669"/>
    <property type="project" value="TreeGrafter"/>
</dbReference>
<reference evidence="3 4" key="1">
    <citation type="submission" date="2019-04" db="EMBL/GenBank/DDBJ databases">
        <title>Chitiniphilus eburnea sp. nov., a novel chitinolytic bacterium isolated from aquaculture sludge.</title>
        <authorList>
            <person name="Sheng M."/>
        </authorList>
    </citation>
    <scope>NUCLEOTIDE SEQUENCE [LARGE SCALE GENOMIC DNA]</scope>
    <source>
        <strain evidence="3 4">HX-2-15</strain>
    </source>
</reference>
<keyword evidence="1" id="KW-0732">Signal</keyword>
<feature type="chain" id="PRO_5020247157" evidence="1">
    <location>
        <begin position="29"/>
        <end position="201"/>
    </location>
</feature>
<dbReference type="AlphaFoldDB" id="A0A4U0Q053"/>
<evidence type="ECO:0000259" key="2">
    <source>
        <dbReference type="Pfam" id="PF13472"/>
    </source>
</evidence>
<proteinExistence type="predicted"/>
<keyword evidence="4" id="KW-1185">Reference proteome</keyword>
<dbReference type="InterPro" id="IPR051532">
    <property type="entry name" value="Ester_Hydrolysis_Enzymes"/>
</dbReference>